<dbReference type="Proteomes" id="UP000292702">
    <property type="component" value="Unassembled WGS sequence"/>
</dbReference>
<comment type="caution">
    <text evidence="1">The sequence shown here is derived from an EMBL/GenBank/DDBJ whole genome shotgun (WGS) entry which is preliminary data.</text>
</comment>
<dbReference type="AlphaFoldDB" id="A0A4R0RXV5"/>
<evidence type="ECO:0000313" key="1">
    <source>
        <dbReference type="EMBL" id="TCD70949.1"/>
    </source>
</evidence>
<accession>A0A4R0RXV5</accession>
<protein>
    <submittedName>
        <fullName evidence="1">Uncharacterized protein</fullName>
    </submittedName>
</protein>
<name>A0A4R0RXV5_9APHY</name>
<reference evidence="1 2" key="1">
    <citation type="submission" date="2018-11" db="EMBL/GenBank/DDBJ databases">
        <title>Genome assembly of Steccherinum ochraceum LE-BIN_3174, the white-rot fungus of the Steccherinaceae family (The Residual Polyporoid clade, Polyporales, Basidiomycota).</title>
        <authorList>
            <person name="Fedorova T.V."/>
            <person name="Glazunova O.A."/>
            <person name="Landesman E.O."/>
            <person name="Moiseenko K.V."/>
            <person name="Psurtseva N.V."/>
            <person name="Savinova O.S."/>
            <person name="Shakhova N.V."/>
            <person name="Tyazhelova T.V."/>
            <person name="Vasina D.V."/>
        </authorList>
    </citation>
    <scope>NUCLEOTIDE SEQUENCE [LARGE SCALE GENOMIC DNA]</scope>
    <source>
        <strain evidence="1 2">LE-BIN_3174</strain>
    </source>
</reference>
<organism evidence="1 2">
    <name type="scientific">Steccherinum ochraceum</name>
    <dbReference type="NCBI Taxonomy" id="92696"/>
    <lineage>
        <taxon>Eukaryota</taxon>
        <taxon>Fungi</taxon>
        <taxon>Dikarya</taxon>
        <taxon>Basidiomycota</taxon>
        <taxon>Agaricomycotina</taxon>
        <taxon>Agaricomycetes</taxon>
        <taxon>Polyporales</taxon>
        <taxon>Steccherinaceae</taxon>
        <taxon>Steccherinum</taxon>
    </lineage>
</organism>
<proteinExistence type="predicted"/>
<gene>
    <name evidence="1" type="ORF">EIP91_000855</name>
</gene>
<evidence type="ECO:0000313" key="2">
    <source>
        <dbReference type="Proteomes" id="UP000292702"/>
    </source>
</evidence>
<dbReference type="EMBL" id="RWJN01000012">
    <property type="protein sequence ID" value="TCD70949.1"/>
    <property type="molecule type" value="Genomic_DNA"/>
</dbReference>
<sequence>MPLHALTNGLTTKVVSSTHTLALHDEEQLVDMGAENAEGHENQTYAEEDEEEEDMTQWQPRKTLPDAYLPTYQNSRPPVVQYGLPVPTRTLEAYAEKLEAAGSFPPLNNSRRASPDFLAAHIGIYLRKQHGIRTGYAHANRLPEGTDILVQLCSNYSLRERGGVQRAEEAAELVKRELGLDPELRARWYGDRYWDSPRDYDDIAVWKRSFAWCS</sequence>
<keyword evidence="2" id="KW-1185">Reference proteome</keyword>